<keyword evidence="2 3" id="KW-0472">Membrane</keyword>
<dbReference type="InterPro" id="IPR012910">
    <property type="entry name" value="Plug_dom"/>
</dbReference>
<dbReference type="Gene3D" id="2.170.130.10">
    <property type="entry name" value="TonB-dependent receptor, plug domain"/>
    <property type="match status" value="1"/>
</dbReference>
<accession>A0A1H6TV90</accession>
<keyword evidence="1" id="KW-0732">Signal</keyword>
<dbReference type="GO" id="GO:0015344">
    <property type="term" value="F:siderophore uptake transmembrane transporter activity"/>
    <property type="evidence" value="ECO:0007669"/>
    <property type="project" value="TreeGrafter"/>
</dbReference>
<proteinExistence type="inferred from homology"/>
<keyword evidence="2" id="KW-0813">Transport</keyword>
<dbReference type="GO" id="GO:0044718">
    <property type="term" value="P:siderophore transmembrane transport"/>
    <property type="evidence" value="ECO:0007669"/>
    <property type="project" value="TreeGrafter"/>
</dbReference>
<feature type="domain" description="TonB-dependent receptor plug" evidence="4">
    <location>
        <begin position="610"/>
        <end position="699"/>
    </location>
</feature>
<dbReference type="PANTHER" id="PTHR30069:SF29">
    <property type="entry name" value="HEMOGLOBIN AND HEMOGLOBIN-HAPTOGLOBIN-BINDING PROTEIN 1-RELATED"/>
    <property type="match status" value="1"/>
</dbReference>
<keyword evidence="2" id="KW-1134">Transmembrane beta strand</keyword>
<evidence type="ECO:0000256" key="2">
    <source>
        <dbReference type="PROSITE-ProRule" id="PRU01360"/>
    </source>
</evidence>
<evidence type="ECO:0000313" key="5">
    <source>
        <dbReference type="EMBL" id="SEI80190.1"/>
    </source>
</evidence>
<dbReference type="AlphaFoldDB" id="A0A1H6TV90"/>
<name>A0A1H6TV90_9BACT</name>
<dbReference type="SUPFAM" id="SSF56935">
    <property type="entry name" value="Porins"/>
    <property type="match status" value="1"/>
</dbReference>
<dbReference type="Pfam" id="PF07715">
    <property type="entry name" value="Plug"/>
    <property type="match status" value="1"/>
</dbReference>
<comment type="similarity">
    <text evidence="2">Belongs to the TonB-dependent receptor family.</text>
</comment>
<evidence type="ECO:0000256" key="1">
    <source>
        <dbReference type="ARBA" id="ARBA00022729"/>
    </source>
</evidence>
<dbReference type="GO" id="GO:0009279">
    <property type="term" value="C:cell outer membrane"/>
    <property type="evidence" value="ECO:0007669"/>
    <property type="project" value="UniProtKB-SubCell"/>
</dbReference>
<dbReference type="PROSITE" id="PS52016">
    <property type="entry name" value="TONB_DEPENDENT_REC_3"/>
    <property type="match status" value="1"/>
</dbReference>
<protein>
    <submittedName>
        <fullName evidence="5">TonB-dependent Receptor Plug Domain</fullName>
    </submittedName>
</protein>
<evidence type="ECO:0000256" key="3">
    <source>
        <dbReference type="SAM" id="Phobius"/>
    </source>
</evidence>
<dbReference type="PANTHER" id="PTHR30069">
    <property type="entry name" value="TONB-DEPENDENT OUTER MEMBRANE RECEPTOR"/>
    <property type="match status" value="1"/>
</dbReference>
<dbReference type="InterPro" id="IPR039426">
    <property type="entry name" value="TonB-dep_rcpt-like"/>
</dbReference>
<gene>
    <name evidence="5" type="ORF">SAMN05192553_101347</name>
</gene>
<sequence>MNLLKTVVICIFVFLALSAWIFLTNPILEKIETNLSVWRINYAPEKVYLHLDKSYYMAGEIIWLKGYLVHASDLTPGTKSNILYVDLLDENNGLVKKLRLDAAAGGIPGDLSIPADLPEGKYTLVAYTNWMKNFGEENFFKKDLYIWSPDASAASPDAGDPGSPDFQFFPEGGEMVHGISGKVAFKATGGNGLGLPVTGAVYDDSGSTLGDIRTSHAGMGYFTLTPDSSKTYVAHVEFENGVSQEYLLPDVAGLGYGMGIQSEGELITITTSTNKPGGENVLLTGIAREHLHYSREFHLSPYEKKILEIPKSAFPTGIVRLTLAKATGEPLAERLVFVHHEDQLNVRIRANQEQFESREEVLLEIEARDQQGNPVEAEFSLAVTDDQLAGKDAHATNIESYLLLSSDLRGQIESPGYYFDASKQNRRAALDLLMMTQGWRKFTWKEIVENDFPAISHAPELDIRISGNLATDNGNAIENGDAVLFLKDKYQTFLTTETDEKGNFVFEGFYFRDSIDVLIQGNDARGRTRNVNVTIDQKPFIPQIRSDYLGPSAEQLNRQKRAPGMPLFQGMENEIGGLDLGEVLLEEVVVEGRAEISRPFTLHRDADVVLESGQLPVSPSGNILEALQGRVAGLQVLRSGPNQFRAVIRGQGTPLYLLDGVPVDESMLQSISQFDISRVEILKSPGNTAIYGGRGGGGVIALFTHRGPTEMQEPETGDHIIVQRVGGFSKTRQFYSPRYGENSQPTVSDLRSTIYWNPTVKTDENGTATLRFYTADRSSLYRVVAEGISEKGKVGEAELLLEVY</sequence>
<comment type="subcellular location">
    <subcellularLocation>
        <location evidence="2">Cell outer membrane</location>
        <topology evidence="2">Multi-pass membrane protein</topology>
    </subcellularLocation>
</comment>
<evidence type="ECO:0000313" key="6">
    <source>
        <dbReference type="Proteomes" id="UP000199403"/>
    </source>
</evidence>
<feature type="transmembrane region" description="Helical" evidence="3">
    <location>
        <begin position="7"/>
        <end position="28"/>
    </location>
</feature>
<evidence type="ECO:0000259" key="4">
    <source>
        <dbReference type="Pfam" id="PF07715"/>
    </source>
</evidence>
<keyword evidence="6" id="KW-1185">Reference proteome</keyword>
<keyword evidence="3" id="KW-1133">Transmembrane helix</keyword>
<keyword evidence="2" id="KW-0998">Cell outer membrane</keyword>
<dbReference type="RefSeq" id="WP_092168615.1">
    <property type="nucleotide sequence ID" value="NZ_FNZH01000001.1"/>
</dbReference>
<dbReference type="Proteomes" id="UP000199403">
    <property type="component" value="Unassembled WGS sequence"/>
</dbReference>
<dbReference type="InterPro" id="IPR037066">
    <property type="entry name" value="Plug_dom_sf"/>
</dbReference>
<dbReference type="OrthoDB" id="679547at2"/>
<dbReference type="EMBL" id="FNZH01000001">
    <property type="protein sequence ID" value="SEI80190.1"/>
    <property type="molecule type" value="Genomic_DNA"/>
</dbReference>
<keyword evidence="5" id="KW-0675">Receptor</keyword>
<organism evidence="5 6">
    <name type="scientific">Cyclobacterium xiamenense</name>
    <dbReference type="NCBI Taxonomy" id="1297121"/>
    <lineage>
        <taxon>Bacteria</taxon>
        <taxon>Pseudomonadati</taxon>
        <taxon>Bacteroidota</taxon>
        <taxon>Cytophagia</taxon>
        <taxon>Cytophagales</taxon>
        <taxon>Cyclobacteriaceae</taxon>
        <taxon>Cyclobacterium</taxon>
    </lineage>
</organism>
<dbReference type="STRING" id="1416801.SAMN05192553_101347"/>
<reference evidence="6" key="1">
    <citation type="submission" date="2016-10" db="EMBL/GenBank/DDBJ databases">
        <authorList>
            <person name="Varghese N."/>
            <person name="Submissions S."/>
        </authorList>
    </citation>
    <scope>NUCLEOTIDE SEQUENCE [LARGE SCALE GENOMIC DNA]</scope>
    <source>
        <strain evidence="6">IBRC-M 10761</strain>
    </source>
</reference>
<keyword evidence="2 3" id="KW-0812">Transmembrane</keyword>
<dbReference type="Gene3D" id="2.60.40.1930">
    <property type="match status" value="1"/>
</dbReference>